<dbReference type="EMBL" id="QOCE01000038">
    <property type="protein sequence ID" value="RBW52875.1"/>
    <property type="molecule type" value="Genomic_DNA"/>
</dbReference>
<gene>
    <name evidence="1" type="ORF">DS909_16725</name>
</gene>
<comment type="caution">
    <text evidence="1">The sequence shown here is derived from an EMBL/GenBank/DDBJ whole genome shotgun (WGS) entry which is preliminary data.</text>
</comment>
<name>A0A366WS81_9RHOB</name>
<proteinExistence type="predicted"/>
<accession>A0A366WS81</accession>
<reference evidence="1 2" key="1">
    <citation type="submission" date="2018-07" db="EMBL/GenBank/DDBJ databases">
        <title>Modular assembly of carbohydrate-degrading microbial communities in the ocean.</title>
        <authorList>
            <person name="Enke T.N."/>
            <person name="Datta M.S."/>
            <person name="Schwartzman J.A."/>
            <person name="Cermak N."/>
            <person name="Schmitz D.A."/>
            <person name="Barrere J."/>
            <person name="Cordero O.X."/>
        </authorList>
    </citation>
    <scope>NUCLEOTIDE SEQUENCE [LARGE SCALE GENOMIC DNA]</scope>
    <source>
        <strain evidence="1 2">C3M10</strain>
    </source>
</reference>
<evidence type="ECO:0000313" key="2">
    <source>
        <dbReference type="Proteomes" id="UP000252706"/>
    </source>
</evidence>
<organism evidence="1 2">
    <name type="scientific">Phaeobacter gallaeciensis</name>
    <dbReference type="NCBI Taxonomy" id="60890"/>
    <lineage>
        <taxon>Bacteria</taxon>
        <taxon>Pseudomonadati</taxon>
        <taxon>Pseudomonadota</taxon>
        <taxon>Alphaproteobacteria</taxon>
        <taxon>Rhodobacterales</taxon>
        <taxon>Roseobacteraceae</taxon>
        <taxon>Phaeobacter</taxon>
    </lineage>
</organism>
<protein>
    <submittedName>
        <fullName evidence="1">Uncharacterized protein</fullName>
    </submittedName>
</protein>
<evidence type="ECO:0000313" key="1">
    <source>
        <dbReference type="EMBL" id="RBW52875.1"/>
    </source>
</evidence>
<sequence>MVVTYVIGQARRLTEDVMGLQRGRVMEQAAAKMLRHPRYEMKRRLWAGTLVIKDEIRRDRK</sequence>
<dbReference type="AlphaFoldDB" id="A0A366WS81"/>
<dbReference type="Proteomes" id="UP000252706">
    <property type="component" value="Unassembled WGS sequence"/>
</dbReference>